<protein>
    <submittedName>
        <fullName evidence="2">Uncharacterized protein</fullName>
    </submittedName>
</protein>
<accession>A0A1B6GYM9</accession>
<organism evidence="2">
    <name type="scientific">Cuerna arida</name>
    <dbReference type="NCBI Taxonomy" id="1464854"/>
    <lineage>
        <taxon>Eukaryota</taxon>
        <taxon>Metazoa</taxon>
        <taxon>Ecdysozoa</taxon>
        <taxon>Arthropoda</taxon>
        <taxon>Hexapoda</taxon>
        <taxon>Insecta</taxon>
        <taxon>Pterygota</taxon>
        <taxon>Neoptera</taxon>
        <taxon>Paraneoptera</taxon>
        <taxon>Hemiptera</taxon>
        <taxon>Auchenorrhyncha</taxon>
        <taxon>Membracoidea</taxon>
        <taxon>Cicadellidae</taxon>
        <taxon>Cicadellinae</taxon>
        <taxon>Proconiini</taxon>
        <taxon>Cuerna</taxon>
    </lineage>
</organism>
<reference evidence="2" key="1">
    <citation type="submission" date="2015-11" db="EMBL/GenBank/DDBJ databases">
        <title>De novo transcriptome assembly of four potential Pierce s Disease insect vectors from Arizona vineyards.</title>
        <authorList>
            <person name="Tassone E.E."/>
        </authorList>
    </citation>
    <scope>NUCLEOTIDE SEQUENCE</scope>
</reference>
<evidence type="ECO:0000313" key="2">
    <source>
        <dbReference type="EMBL" id="JAS67519.1"/>
    </source>
</evidence>
<name>A0A1B6GYM9_9HEMI</name>
<proteinExistence type="predicted"/>
<dbReference type="AlphaFoldDB" id="A0A1B6GYM9"/>
<feature type="compositionally biased region" description="Polar residues" evidence="1">
    <location>
        <begin position="40"/>
        <end position="52"/>
    </location>
</feature>
<sequence length="114" mass="13048">PETLLKKTRFKIDDWRRDSDQTDDQYEIFSTNKIEDNSSNHHTSYPDEQTTNKLDENNEENIAKHESVDVAPPPDNPSKSLCNTPDTPTHKRVFLRCKSQVEVEPSVTPPSALP</sequence>
<feature type="non-terminal residue" evidence="2">
    <location>
        <position position="114"/>
    </location>
</feature>
<feature type="non-terminal residue" evidence="2">
    <location>
        <position position="1"/>
    </location>
</feature>
<feature type="compositionally biased region" description="Basic and acidic residues" evidence="1">
    <location>
        <begin position="53"/>
        <end position="68"/>
    </location>
</feature>
<feature type="compositionally biased region" description="Polar residues" evidence="1">
    <location>
        <begin position="77"/>
        <end position="87"/>
    </location>
</feature>
<gene>
    <name evidence="2" type="ORF">g.3771</name>
</gene>
<evidence type="ECO:0000256" key="1">
    <source>
        <dbReference type="SAM" id="MobiDB-lite"/>
    </source>
</evidence>
<dbReference type="EMBL" id="GECZ01002250">
    <property type="protein sequence ID" value="JAS67519.1"/>
    <property type="molecule type" value="Transcribed_RNA"/>
</dbReference>
<feature type="region of interest" description="Disordered" evidence="1">
    <location>
        <begin position="30"/>
        <end position="87"/>
    </location>
</feature>